<evidence type="ECO:0000313" key="1">
    <source>
        <dbReference type="EMBL" id="EFC36638.1"/>
    </source>
</evidence>
<reference evidence="1 2" key="1">
    <citation type="journal article" date="2010" name="Cell">
        <title>The genome of Naegleria gruberi illuminates early eukaryotic versatility.</title>
        <authorList>
            <person name="Fritz-Laylin L.K."/>
            <person name="Prochnik S.E."/>
            <person name="Ginger M.L."/>
            <person name="Dacks J.B."/>
            <person name="Carpenter M.L."/>
            <person name="Field M.C."/>
            <person name="Kuo A."/>
            <person name="Paredez A."/>
            <person name="Chapman J."/>
            <person name="Pham J."/>
            <person name="Shu S."/>
            <person name="Neupane R."/>
            <person name="Cipriano M."/>
            <person name="Mancuso J."/>
            <person name="Tu H."/>
            <person name="Salamov A."/>
            <person name="Lindquist E."/>
            <person name="Shapiro H."/>
            <person name="Lucas S."/>
            <person name="Grigoriev I.V."/>
            <person name="Cande W.Z."/>
            <person name="Fulton C."/>
            <person name="Rokhsar D.S."/>
            <person name="Dawson S.C."/>
        </authorList>
    </citation>
    <scope>NUCLEOTIDE SEQUENCE [LARGE SCALE GENOMIC DNA]</scope>
    <source>
        <strain evidence="1 2">NEG-M</strain>
    </source>
</reference>
<keyword evidence="2" id="KW-1185">Reference proteome</keyword>
<dbReference type="VEuPathDB" id="AmoebaDB:NAEGRDRAFT_75636"/>
<gene>
    <name evidence="1" type="ORF">NAEGRDRAFT_75636</name>
</gene>
<dbReference type="GeneID" id="8860759"/>
<dbReference type="EMBL" id="GG738927">
    <property type="protein sequence ID" value="EFC36638.1"/>
    <property type="molecule type" value="Genomic_DNA"/>
</dbReference>
<evidence type="ECO:0000313" key="2">
    <source>
        <dbReference type="Proteomes" id="UP000006671"/>
    </source>
</evidence>
<sequence>MGSAISTTQSLNVTKKTARSTNYVTAKSATFEAQSIANPTTSIGNFNMITSSIESAPASTNIKQSPSKKRLSRRLLNSSMKKQHTDVDFNTLEQNLASKDYGNMEDYALTSPSDLKCLNTKSPTLKRYCKSFAKTQISLCPMPLPSIHQGFDVSSSHEDELQTNCESIVSSFRSNSTSSSSLLSSQQSSPNFSGSMLKRMELDTYIVHKQRIAGSEVRDLKTYHFP</sequence>
<dbReference type="AlphaFoldDB" id="D2W2L9"/>
<name>D2W2L9_NAEGR</name>
<dbReference type="KEGG" id="ngr:NAEGRDRAFT_75636"/>
<organism evidence="2">
    <name type="scientific">Naegleria gruberi</name>
    <name type="common">Amoeba</name>
    <dbReference type="NCBI Taxonomy" id="5762"/>
    <lineage>
        <taxon>Eukaryota</taxon>
        <taxon>Discoba</taxon>
        <taxon>Heterolobosea</taxon>
        <taxon>Tetramitia</taxon>
        <taxon>Eutetramitia</taxon>
        <taxon>Vahlkampfiidae</taxon>
        <taxon>Naegleria</taxon>
    </lineage>
</organism>
<proteinExistence type="predicted"/>
<dbReference type="InParanoid" id="D2W2L9"/>
<accession>D2W2L9</accession>
<protein>
    <submittedName>
        <fullName evidence="1">Predicted protein</fullName>
    </submittedName>
</protein>
<dbReference type="RefSeq" id="XP_002669382.1">
    <property type="nucleotide sequence ID" value="XM_002669336.1"/>
</dbReference>
<dbReference type="Proteomes" id="UP000006671">
    <property type="component" value="Unassembled WGS sequence"/>
</dbReference>